<dbReference type="PANTHER" id="PTHR43433">
    <property type="entry name" value="HYDROLASE, ALPHA/BETA FOLD FAMILY PROTEIN"/>
    <property type="match status" value="1"/>
</dbReference>
<reference evidence="3 4" key="1">
    <citation type="submission" date="2019-07" db="EMBL/GenBank/DDBJ databases">
        <title>Flavobacterium sp. nov., isolated from glacier ice.</title>
        <authorList>
            <person name="Liu Q."/>
            <person name="Xin Y.-H."/>
        </authorList>
    </citation>
    <scope>NUCLEOTIDE SEQUENCE [LARGE SCALE GENOMIC DNA]</scope>
    <source>
        <strain evidence="3 4">ZT4R6</strain>
    </source>
</reference>
<dbReference type="Proteomes" id="UP000320643">
    <property type="component" value="Unassembled WGS sequence"/>
</dbReference>
<evidence type="ECO:0000259" key="2">
    <source>
        <dbReference type="Pfam" id="PF08386"/>
    </source>
</evidence>
<dbReference type="InterPro" id="IPR029058">
    <property type="entry name" value="AB_hydrolase_fold"/>
</dbReference>
<name>A0A552UXW4_9FLAO</name>
<accession>A0A552UXW4</accession>
<evidence type="ECO:0000259" key="1">
    <source>
        <dbReference type="Pfam" id="PF00561"/>
    </source>
</evidence>
<dbReference type="PANTHER" id="PTHR43433:SF5">
    <property type="entry name" value="AB HYDROLASE-1 DOMAIN-CONTAINING PROTEIN"/>
    <property type="match status" value="1"/>
</dbReference>
<evidence type="ECO:0000313" key="4">
    <source>
        <dbReference type="Proteomes" id="UP000320643"/>
    </source>
</evidence>
<sequence>MTAHKKLHNSSVKIPKFITVTAKTLEAVSRPLAVKFMMRLFTTPIKHKIPKREEEMNRNSRQELVMVPSLRKSINVYHFGESQRKVLLVHGWSGRGTQLHSIAAKLIKNGYSTISFDAPAHGKSSGKTSDMTEFIASILLLEQKYGPFEYAIGHSLGAMAVLNAVKRGLKIKKAVTIGSGDIIKDIMDDFTKKLGMDIATGSMMIHKFEKKFGETINNYSAYIAAKEVTIPVLMFHDNDDADVPVSAAYHIKENLADATLVVTDGLGHRKILGDKTVIKQIIDFIEQ</sequence>
<keyword evidence="3" id="KW-0378">Hydrolase</keyword>
<proteinExistence type="predicted"/>
<dbReference type="OrthoDB" id="9785847at2"/>
<dbReference type="Pfam" id="PF08386">
    <property type="entry name" value="Abhydrolase_4"/>
    <property type="match status" value="1"/>
</dbReference>
<dbReference type="Pfam" id="PF00561">
    <property type="entry name" value="Abhydrolase_1"/>
    <property type="match status" value="1"/>
</dbReference>
<protein>
    <submittedName>
        <fullName evidence="3">Alpha/beta hydrolase</fullName>
    </submittedName>
</protein>
<dbReference type="InterPro" id="IPR000073">
    <property type="entry name" value="AB_hydrolase_1"/>
</dbReference>
<dbReference type="GO" id="GO:0016787">
    <property type="term" value="F:hydrolase activity"/>
    <property type="evidence" value="ECO:0007669"/>
    <property type="project" value="UniProtKB-KW"/>
</dbReference>
<dbReference type="Gene3D" id="3.40.50.1820">
    <property type="entry name" value="alpha/beta hydrolase"/>
    <property type="match status" value="1"/>
</dbReference>
<keyword evidence="4" id="KW-1185">Reference proteome</keyword>
<dbReference type="SUPFAM" id="SSF53474">
    <property type="entry name" value="alpha/beta-Hydrolases"/>
    <property type="match status" value="1"/>
</dbReference>
<evidence type="ECO:0000313" key="3">
    <source>
        <dbReference type="EMBL" id="TRW23062.1"/>
    </source>
</evidence>
<gene>
    <name evidence="3" type="ORF">FMM05_15320</name>
</gene>
<dbReference type="EMBL" id="VJVZ01000010">
    <property type="protein sequence ID" value="TRW23062.1"/>
    <property type="molecule type" value="Genomic_DNA"/>
</dbReference>
<dbReference type="AlphaFoldDB" id="A0A552UXW4"/>
<dbReference type="InterPro" id="IPR013595">
    <property type="entry name" value="Pept_S33_TAP-like_C"/>
</dbReference>
<feature type="domain" description="Peptidase S33 tripeptidyl aminopeptidase-like C-terminal" evidence="2">
    <location>
        <begin position="227"/>
        <end position="285"/>
    </location>
</feature>
<dbReference type="InterPro" id="IPR050471">
    <property type="entry name" value="AB_hydrolase"/>
</dbReference>
<comment type="caution">
    <text evidence="3">The sequence shown here is derived from an EMBL/GenBank/DDBJ whole genome shotgun (WGS) entry which is preliminary data.</text>
</comment>
<organism evidence="3 4">
    <name type="scientific">Flavobacterium zepuense</name>
    <dbReference type="NCBI Taxonomy" id="2593302"/>
    <lineage>
        <taxon>Bacteria</taxon>
        <taxon>Pseudomonadati</taxon>
        <taxon>Bacteroidota</taxon>
        <taxon>Flavobacteriia</taxon>
        <taxon>Flavobacteriales</taxon>
        <taxon>Flavobacteriaceae</taxon>
        <taxon>Flavobacterium</taxon>
    </lineage>
</organism>
<feature type="domain" description="AB hydrolase-1" evidence="1">
    <location>
        <begin position="86"/>
        <end position="179"/>
    </location>
</feature>
<dbReference type="RefSeq" id="WP_143374276.1">
    <property type="nucleotide sequence ID" value="NZ_VJVZ01000010.1"/>
</dbReference>